<accession>A0ABN2UMH8</accession>
<dbReference type="RefSeq" id="WP_343993718.1">
    <property type="nucleotide sequence ID" value="NZ_BAAANB010000021.1"/>
</dbReference>
<protein>
    <submittedName>
        <fullName evidence="2">Uncharacterized protein</fullName>
    </submittedName>
</protein>
<keyword evidence="3" id="KW-1185">Reference proteome</keyword>
<name>A0ABN2UMH8_9MICO</name>
<feature type="region of interest" description="Disordered" evidence="1">
    <location>
        <begin position="24"/>
        <end position="67"/>
    </location>
</feature>
<evidence type="ECO:0000256" key="1">
    <source>
        <dbReference type="SAM" id="MobiDB-lite"/>
    </source>
</evidence>
<comment type="caution">
    <text evidence="2">The sequence shown here is derived from an EMBL/GenBank/DDBJ whole genome shotgun (WGS) entry which is preliminary data.</text>
</comment>
<dbReference type="Proteomes" id="UP001501285">
    <property type="component" value="Unassembled WGS sequence"/>
</dbReference>
<reference evidence="2 3" key="1">
    <citation type="journal article" date="2019" name="Int. J. Syst. Evol. Microbiol.">
        <title>The Global Catalogue of Microorganisms (GCM) 10K type strain sequencing project: providing services to taxonomists for standard genome sequencing and annotation.</title>
        <authorList>
            <consortium name="The Broad Institute Genomics Platform"/>
            <consortium name="The Broad Institute Genome Sequencing Center for Infectious Disease"/>
            <person name="Wu L."/>
            <person name="Ma J."/>
        </authorList>
    </citation>
    <scope>NUCLEOTIDE SEQUENCE [LARGE SCALE GENOMIC DNA]</scope>
    <source>
        <strain evidence="2 3">JCM 14283</strain>
    </source>
</reference>
<organism evidence="2 3">
    <name type="scientific">Terrabacter terrae</name>
    <dbReference type="NCBI Taxonomy" id="318434"/>
    <lineage>
        <taxon>Bacteria</taxon>
        <taxon>Bacillati</taxon>
        <taxon>Actinomycetota</taxon>
        <taxon>Actinomycetes</taxon>
        <taxon>Micrococcales</taxon>
        <taxon>Intrasporangiaceae</taxon>
        <taxon>Terrabacter</taxon>
    </lineage>
</organism>
<evidence type="ECO:0000313" key="2">
    <source>
        <dbReference type="EMBL" id="GAA2039318.1"/>
    </source>
</evidence>
<dbReference type="EMBL" id="BAAANB010000021">
    <property type="protein sequence ID" value="GAA2039318.1"/>
    <property type="molecule type" value="Genomic_DNA"/>
</dbReference>
<proteinExistence type="predicted"/>
<sequence>MTKTVQAAPLPAVTKTIKVTVSGNVGTTSGAKKSAPAQIPLDTSNTPEKYDSLYEPETPGTGGSGVEPWMSYTAPDWSGGAPKWWKTRIDYYYDTAMCGAIKSILNTLPRSRADIRAIILQEGGEKGTCN</sequence>
<evidence type="ECO:0000313" key="3">
    <source>
        <dbReference type="Proteomes" id="UP001501285"/>
    </source>
</evidence>
<gene>
    <name evidence="2" type="ORF">GCM10009740_35050</name>
</gene>